<feature type="compositionally biased region" description="Low complexity" evidence="1">
    <location>
        <begin position="196"/>
        <end position="205"/>
    </location>
</feature>
<feature type="compositionally biased region" description="Low complexity" evidence="1">
    <location>
        <begin position="700"/>
        <end position="713"/>
    </location>
</feature>
<dbReference type="PANTHER" id="PTHR21580:SF28">
    <property type="entry name" value="BOREALIN N-TERMINAL DOMAIN-CONTAINING PROTEIN-RELATED"/>
    <property type="match status" value="1"/>
</dbReference>
<protein>
    <submittedName>
        <fullName evidence="2">Sperm-tail PG-rich repeat-containing protein 2</fullName>
    </submittedName>
</protein>
<feature type="region of interest" description="Disordered" evidence="1">
    <location>
        <begin position="379"/>
        <end position="544"/>
    </location>
</feature>
<name>A0AAD5TNL9_9FUNG</name>
<gene>
    <name evidence="2" type="primary">STPG2</name>
    <name evidence="2" type="ORF">HDU87_001029</name>
</gene>
<sequence length="726" mass="76906">MAPDADHANPRLGPGCYTADEPALISGKLFGDEGYAPFASLTPRQSYFEATVTRGPAPGAYPIENLRPALHSPHKAPEFGMSRVARFGKLTNQNPGPGTYRVPDALAPRHRARARAEQQLELGSRTHPLTRQPLRGTTADENGGASGAGGAGVLTVEAAARAAVAVGGMQKSSSTTRRSSDPGKPTVHGHAAAANGKKPAPYPASAGGGGSHSKIVWRRKHGAPSIPPTRAAFGFQENADGDLVPRKPPKRAADPAPAYNSITSFAERAKYEHRGPTFMHGEASPDGSRLYFRTLDTPAPGVYENYKVQNYYTKQGTGNEAAIMTLAPCVRLTDEILNDSKKKNVPGPGAYNIKAPIAEELARPRNRMLFSTIGGHVHPADYMNTEQTRTPGPGAYHPEAAEAPKPPTVRPQPFGSTTTRFDDAATYKSKTAPAPGSYDLDEMNSLSSRVQKKAQRPTPGAFGSISERFPPSKMNLDPGPGTYDPDTYEAHSTDQPGTPQQQQQQEQSSNSAPQSIRVTRSSGGGGGGGGGGNRPPTRITRLTGQGPAHFAVGNLLVNPAKAHAPVFGSQTERFADGSTRADLPPPGAYEIANAYESLKVSKNRVPKTAGMISSTPREVFAVKERLPGPGQYEPLILEKRDMRRGDGGRFMTTEERFKPISSAVPGPGAYLSPEHNSGLLKKTYNITLTEWSRQQLAAQAAASSSSASASAAAEGRIQSTAQVSAH</sequence>
<evidence type="ECO:0000313" key="2">
    <source>
        <dbReference type="EMBL" id="KAJ3181422.1"/>
    </source>
</evidence>
<feature type="region of interest" description="Disordered" evidence="1">
    <location>
        <begin position="166"/>
        <end position="214"/>
    </location>
</feature>
<feature type="region of interest" description="Disordered" evidence="1">
    <location>
        <begin position="700"/>
        <end position="726"/>
    </location>
</feature>
<dbReference type="Pfam" id="PF07004">
    <property type="entry name" value="SHIPPO-rpt"/>
    <property type="match status" value="6"/>
</dbReference>
<feature type="compositionally biased region" description="Low complexity" evidence="1">
    <location>
        <begin position="495"/>
        <end position="515"/>
    </location>
</feature>
<evidence type="ECO:0000256" key="1">
    <source>
        <dbReference type="SAM" id="MobiDB-lite"/>
    </source>
</evidence>
<reference evidence="2" key="1">
    <citation type="submission" date="2020-05" db="EMBL/GenBank/DDBJ databases">
        <title>Phylogenomic resolution of chytrid fungi.</title>
        <authorList>
            <person name="Stajich J.E."/>
            <person name="Amses K."/>
            <person name="Simmons R."/>
            <person name="Seto K."/>
            <person name="Myers J."/>
            <person name="Bonds A."/>
            <person name="Quandt C.A."/>
            <person name="Barry K."/>
            <person name="Liu P."/>
            <person name="Grigoriev I."/>
            <person name="Longcore J.E."/>
            <person name="James T.Y."/>
        </authorList>
    </citation>
    <scope>NUCLEOTIDE SEQUENCE</scope>
    <source>
        <strain evidence="2">JEL0379</strain>
    </source>
</reference>
<dbReference type="InterPro" id="IPR010736">
    <property type="entry name" value="SHIPPO-rpt"/>
</dbReference>
<organism evidence="2 3">
    <name type="scientific">Geranomyces variabilis</name>
    <dbReference type="NCBI Taxonomy" id="109894"/>
    <lineage>
        <taxon>Eukaryota</taxon>
        <taxon>Fungi</taxon>
        <taxon>Fungi incertae sedis</taxon>
        <taxon>Chytridiomycota</taxon>
        <taxon>Chytridiomycota incertae sedis</taxon>
        <taxon>Chytridiomycetes</taxon>
        <taxon>Spizellomycetales</taxon>
        <taxon>Powellomycetaceae</taxon>
        <taxon>Geranomyces</taxon>
    </lineage>
</organism>
<comment type="caution">
    <text evidence="2">The sequence shown here is derived from an EMBL/GenBank/DDBJ whole genome shotgun (WGS) entry which is preliminary data.</text>
</comment>
<dbReference type="AlphaFoldDB" id="A0AAD5TNL9"/>
<feature type="compositionally biased region" description="Gly residues" evidence="1">
    <location>
        <begin position="522"/>
        <end position="533"/>
    </location>
</feature>
<keyword evidence="3" id="KW-1185">Reference proteome</keyword>
<dbReference type="Proteomes" id="UP001212152">
    <property type="component" value="Unassembled WGS sequence"/>
</dbReference>
<feature type="region of interest" description="Disordered" evidence="1">
    <location>
        <begin position="115"/>
        <end position="148"/>
    </location>
</feature>
<dbReference type="PANTHER" id="PTHR21580">
    <property type="entry name" value="SHIPPO-1-RELATED"/>
    <property type="match status" value="1"/>
</dbReference>
<dbReference type="EMBL" id="JADGJQ010000012">
    <property type="protein sequence ID" value="KAJ3181422.1"/>
    <property type="molecule type" value="Genomic_DNA"/>
</dbReference>
<feature type="compositionally biased region" description="Polar residues" evidence="1">
    <location>
        <begin position="717"/>
        <end position="726"/>
    </location>
</feature>
<evidence type="ECO:0000313" key="3">
    <source>
        <dbReference type="Proteomes" id="UP001212152"/>
    </source>
</evidence>
<accession>A0AAD5TNL9</accession>
<proteinExistence type="predicted"/>
<dbReference type="InterPro" id="IPR051291">
    <property type="entry name" value="CIMAP"/>
</dbReference>